<reference evidence="11 12" key="1">
    <citation type="submission" date="2017-08" db="EMBL/GenBank/DDBJ databases">
        <title>Identification and genetic characteristics of simultaneous BTEX- and naphthalene-degrading Paraburkholderia sp. BN5 isolated from petroleum-contaminated soil.</title>
        <authorList>
            <person name="Lee Y."/>
            <person name="Jeon C.O."/>
        </authorList>
    </citation>
    <scope>NUCLEOTIDE SEQUENCE [LARGE SCALE GENOMIC DNA]</scope>
    <source>
        <strain evidence="11 12">BN5</strain>
        <plasmid evidence="11 12">pBN3</plasmid>
    </source>
</reference>
<dbReference type="GO" id="GO:0015188">
    <property type="term" value="F:L-isoleucine transmembrane transporter activity"/>
    <property type="evidence" value="ECO:0007669"/>
    <property type="project" value="TreeGrafter"/>
</dbReference>
<feature type="transmembrane region" description="Helical" evidence="10">
    <location>
        <begin position="263"/>
        <end position="280"/>
    </location>
</feature>
<comment type="similarity">
    <text evidence="9">Belongs to the binding-protein-dependent transport system permease family. LivHM subfamily.</text>
</comment>
<dbReference type="CDD" id="cd06582">
    <property type="entry name" value="TM_PBP1_LivH_like"/>
    <property type="match status" value="1"/>
</dbReference>
<evidence type="ECO:0000256" key="2">
    <source>
        <dbReference type="ARBA" id="ARBA00022448"/>
    </source>
</evidence>
<feature type="transmembrane region" description="Helical" evidence="10">
    <location>
        <begin position="96"/>
        <end position="116"/>
    </location>
</feature>
<evidence type="ECO:0000256" key="4">
    <source>
        <dbReference type="ARBA" id="ARBA00022519"/>
    </source>
</evidence>
<dbReference type="PANTHER" id="PTHR11795:SF371">
    <property type="entry name" value="HIGH-AFFINITY BRANCHED-CHAIN AMINO ACID TRANSPORT SYSTEM PERMEASE PROTEIN LIVH"/>
    <property type="match status" value="1"/>
</dbReference>
<evidence type="ECO:0000256" key="6">
    <source>
        <dbReference type="ARBA" id="ARBA00022970"/>
    </source>
</evidence>
<feature type="transmembrane region" description="Helical" evidence="10">
    <location>
        <begin position="62"/>
        <end position="84"/>
    </location>
</feature>
<dbReference type="RefSeq" id="WP_095423841.1">
    <property type="nucleotide sequence ID" value="NZ_CP022993.1"/>
</dbReference>
<name>A0A248VYR4_9BURK</name>
<protein>
    <recommendedName>
        <fullName evidence="13">Branched-chain amino acid ABC transporter permease</fullName>
    </recommendedName>
</protein>
<dbReference type="EMBL" id="CP022993">
    <property type="protein sequence ID" value="ASW04148.1"/>
    <property type="molecule type" value="Genomic_DNA"/>
</dbReference>
<keyword evidence="5 10" id="KW-0812">Transmembrane</keyword>
<sequence>MMIAFAQALANGISDGALLAMVALGITLVFGVARFPNVAHGEFLTLGAYGAYWCSSLLGWPLLAAVGGGIVLAIAAGLASYALVFRTVSQRPVTALLASIGLSILLRGAITFIAGSQQVSYDIPLWGAWDLAGLTLLPLDVLVTIASFVVILMVHLVLAKTPIGTRMRAVADNVELARTSGIDPQRINLATWSIALAVAALAGMFVAARTAISPDLGWNLLLPAFAAAVLGGLGSPYGAILAGLIIGLAQNIATLWISETYKVSFSFLILIAVLLIRPSGITGRKEMAR</sequence>
<dbReference type="Pfam" id="PF02653">
    <property type="entry name" value="BPD_transp_2"/>
    <property type="match status" value="1"/>
</dbReference>
<gene>
    <name evidence="11" type="ORF">CJU94_38960</name>
</gene>
<evidence type="ECO:0000256" key="10">
    <source>
        <dbReference type="SAM" id="Phobius"/>
    </source>
</evidence>
<dbReference type="OrthoDB" id="8888656at2"/>
<evidence type="ECO:0000256" key="3">
    <source>
        <dbReference type="ARBA" id="ARBA00022475"/>
    </source>
</evidence>
<keyword evidence="8 10" id="KW-0472">Membrane</keyword>
<keyword evidence="4" id="KW-0997">Cell inner membrane</keyword>
<evidence type="ECO:0000313" key="11">
    <source>
        <dbReference type="EMBL" id="ASW04148.1"/>
    </source>
</evidence>
<geneLocation type="plasmid" evidence="11 12">
    <name>pBN3</name>
</geneLocation>
<keyword evidence="6" id="KW-0029">Amino-acid transport</keyword>
<dbReference type="GO" id="GO:0015192">
    <property type="term" value="F:L-phenylalanine transmembrane transporter activity"/>
    <property type="evidence" value="ECO:0007669"/>
    <property type="project" value="TreeGrafter"/>
</dbReference>
<dbReference type="AlphaFoldDB" id="A0A248VYR4"/>
<evidence type="ECO:0000256" key="9">
    <source>
        <dbReference type="ARBA" id="ARBA00037998"/>
    </source>
</evidence>
<evidence type="ECO:0000313" key="12">
    <source>
        <dbReference type="Proteomes" id="UP000215158"/>
    </source>
</evidence>
<dbReference type="GO" id="GO:0005886">
    <property type="term" value="C:plasma membrane"/>
    <property type="evidence" value="ECO:0007669"/>
    <property type="project" value="UniProtKB-SubCell"/>
</dbReference>
<evidence type="ECO:0000256" key="5">
    <source>
        <dbReference type="ARBA" id="ARBA00022692"/>
    </source>
</evidence>
<dbReference type="GO" id="GO:0015808">
    <property type="term" value="P:L-alanine transport"/>
    <property type="evidence" value="ECO:0007669"/>
    <property type="project" value="TreeGrafter"/>
</dbReference>
<dbReference type="InterPro" id="IPR001851">
    <property type="entry name" value="ABC_transp_permease"/>
</dbReference>
<keyword evidence="12" id="KW-1185">Reference proteome</keyword>
<organism evidence="11 12">
    <name type="scientific">Paraburkholderia aromaticivorans</name>
    <dbReference type="NCBI Taxonomy" id="2026199"/>
    <lineage>
        <taxon>Bacteria</taxon>
        <taxon>Pseudomonadati</taxon>
        <taxon>Pseudomonadota</taxon>
        <taxon>Betaproteobacteria</taxon>
        <taxon>Burkholderiales</taxon>
        <taxon>Burkholderiaceae</taxon>
        <taxon>Paraburkholderia</taxon>
    </lineage>
</organism>
<dbReference type="KEGG" id="parb:CJU94_38960"/>
<feature type="transmembrane region" description="Helical" evidence="10">
    <location>
        <begin position="136"/>
        <end position="158"/>
    </location>
</feature>
<feature type="transmembrane region" description="Helical" evidence="10">
    <location>
        <begin position="12"/>
        <end position="33"/>
    </location>
</feature>
<dbReference type="GO" id="GO:1903806">
    <property type="term" value="P:L-isoleucine import across plasma membrane"/>
    <property type="evidence" value="ECO:0007669"/>
    <property type="project" value="TreeGrafter"/>
</dbReference>
<dbReference type="Proteomes" id="UP000215158">
    <property type="component" value="Plasmid pBN3"/>
</dbReference>
<evidence type="ECO:0000256" key="8">
    <source>
        <dbReference type="ARBA" id="ARBA00023136"/>
    </source>
</evidence>
<accession>A0A248VYR4</accession>
<keyword evidence="3" id="KW-1003">Cell membrane</keyword>
<dbReference type="PANTHER" id="PTHR11795">
    <property type="entry name" value="BRANCHED-CHAIN AMINO ACID TRANSPORT SYSTEM PERMEASE PROTEIN LIVH"/>
    <property type="match status" value="1"/>
</dbReference>
<keyword evidence="7 10" id="KW-1133">Transmembrane helix</keyword>
<dbReference type="InterPro" id="IPR052157">
    <property type="entry name" value="BCAA_transport_permease"/>
</dbReference>
<dbReference type="GO" id="GO:0042941">
    <property type="term" value="P:D-alanine transmembrane transport"/>
    <property type="evidence" value="ECO:0007669"/>
    <property type="project" value="TreeGrafter"/>
</dbReference>
<keyword evidence="2" id="KW-0813">Transport</keyword>
<feature type="transmembrane region" description="Helical" evidence="10">
    <location>
        <begin position="189"/>
        <end position="210"/>
    </location>
</feature>
<evidence type="ECO:0008006" key="13">
    <source>
        <dbReference type="Google" id="ProtNLM"/>
    </source>
</evidence>
<evidence type="ECO:0000256" key="1">
    <source>
        <dbReference type="ARBA" id="ARBA00004651"/>
    </source>
</evidence>
<dbReference type="GO" id="GO:0005304">
    <property type="term" value="F:L-valine transmembrane transporter activity"/>
    <property type="evidence" value="ECO:0007669"/>
    <property type="project" value="TreeGrafter"/>
</dbReference>
<dbReference type="GO" id="GO:0015190">
    <property type="term" value="F:L-leucine transmembrane transporter activity"/>
    <property type="evidence" value="ECO:0007669"/>
    <property type="project" value="TreeGrafter"/>
</dbReference>
<comment type="subcellular location">
    <subcellularLocation>
        <location evidence="1">Cell membrane</location>
        <topology evidence="1">Multi-pass membrane protein</topology>
    </subcellularLocation>
</comment>
<keyword evidence="11" id="KW-0614">Plasmid</keyword>
<evidence type="ECO:0000256" key="7">
    <source>
        <dbReference type="ARBA" id="ARBA00022989"/>
    </source>
</evidence>
<proteinExistence type="inferred from homology"/>